<keyword evidence="3 6" id="KW-0690">Ribosome biogenesis</keyword>
<dbReference type="EMBL" id="BLKM01000798">
    <property type="protein sequence ID" value="GFG38551.1"/>
    <property type="molecule type" value="Genomic_DNA"/>
</dbReference>
<evidence type="ECO:0000256" key="5">
    <source>
        <dbReference type="ARBA" id="ARBA00023242"/>
    </source>
</evidence>
<dbReference type="InterPro" id="IPR009292">
    <property type="entry name" value="RRP36"/>
</dbReference>
<evidence type="ECO:0000256" key="1">
    <source>
        <dbReference type="ARBA" id="ARBA00004604"/>
    </source>
</evidence>
<evidence type="ECO:0000256" key="2">
    <source>
        <dbReference type="ARBA" id="ARBA00009418"/>
    </source>
</evidence>
<dbReference type="GO" id="GO:0005730">
    <property type="term" value="C:nucleolus"/>
    <property type="evidence" value="ECO:0007669"/>
    <property type="project" value="UniProtKB-SubCell"/>
</dbReference>
<comment type="caution">
    <text evidence="8">The sequence shown here is derived from an EMBL/GenBank/DDBJ whole genome shotgun (WGS) entry which is preliminary data.</text>
</comment>
<dbReference type="OrthoDB" id="448446at2759"/>
<dbReference type="FunCoup" id="A0A6L2Q0Z7">
    <property type="interactions" value="1288"/>
</dbReference>
<comment type="subunit">
    <text evidence="6">Associates with 90S and pre-40S pre-ribosomal particles.</text>
</comment>
<keyword evidence="5 6" id="KW-0539">Nucleus</keyword>
<dbReference type="InParanoid" id="A0A6L2Q0Z7"/>
<evidence type="ECO:0000256" key="6">
    <source>
        <dbReference type="RuleBase" id="RU368027"/>
    </source>
</evidence>
<organism evidence="8 9">
    <name type="scientific">Coptotermes formosanus</name>
    <name type="common">Formosan subterranean termite</name>
    <dbReference type="NCBI Taxonomy" id="36987"/>
    <lineage>
        <taxon>Eukaryota</taxon>
        <taxon>Metazoa</taxon>
        <taxon>Ecdysozoa</taxon>
        <taxon>Arthropoda</taxon>
        <taxon>Hexapoda</taxon>
        <taxon>Insecta</taxon>
        <taxon>Pterygota</taxon>
        <taxon>Neoptera</taxon>
        <taxon>Polyneoptera</taxon>
        <taxon>Dictyoptera</taxon>
        <taxon>Blattodea</taxon>
        <taxon>Blattoidea</taxon>
        <taxon>Termitoidae</taxon>
        <taxon>Rhinotermitidae</taxon>
        <taxon>Coptotermes</taxon>
    </lineage>
</organism>
<evidence type="ECO:0000256" key="7">
    <source>
        <dbReference type="SAM" id="MobiDB-lite"/>
    </source>
</evidence>
<keyword evidence="6" id="KW-0687">Ribonucleoprotein</keyword>
<proteinExistence type="inferred from homology"/>
<dbReference type="Proteomes" id="UP000502823">
    <property type="component" value="Unassembled WGS sequence"/>
</dbReference>
<dbReference type="GO" id="GO:0030686">
    <property type="term" value="C:90S preribosome"/>
    <property type="evidence" value="ECO:0007669"/>
    <property type="project" value="TreeGrafter"/>
</dbReference>
<reference evidence="9" key="1">
    <citation type="submission" date="2020-01" db="EMBL/GenBank/DDBJ databases">
        <title>Draft genome sequence of the Termite Coptotermes fromosanus.</title>
        <authorList>
            <person name="Itakura S."/>
            <person name="Yosikawa Y."/>
            <person name="Umezawa K."/>
        </authorList>
    </citation>
    <scope>NUCLEOTIDE SEQUENCE [LARGE SCALE GENOMIC DNA]</scope>
</reference>
<name>A0A6L2Q0Z7_COPFO</name>
<protein>
    <recommendedName>
        <fullName evidence="6">rRNA biogenesis protein RRP36</fullName>
    </recommendedName>
</protein>
<comment type="similarity">
    <text evidence="2 6">Belongs to the RRP36 family.</text>
</comment>
<evidence type="ECO:0000256" key="3">
    <source>
        <dbReference type="ARBA" id="ARBA00022517"/>
    </source>
</evidence>
<keyword evidence="9" id="KW-1185">Reference proteome</keyword>
<gene>
    <name evidence="8" type="ORF">Cfor_07100</name>
</gene>
<dbReference type="PANTHER" id="PTHR21738:SF0">
    <property type="entry name" value="RIBOSOMAL RNA PROCESSING PROTEIN 36 HOMOLOG"/>
    <property type="match status" value="1"/>
</dbReference>
<feature type="compositionally biased region" description="Basic and acidic residues" evidence="7">
    <location>
        <begin position="65"/>
        <end position="79"/>
    </location>
</feature>
<evidence type="ECO:0000313" key="8">
    <source>
        <dbReference type="EMBL" id="GFG38551.1"/>
    </source>
</evidence>
<dbReference type="GO" id="GO:0000462">
    <property type="term" value="P:maturation of SSU-rRNA from tricistronic rRNA transcript (SSU-rRNA, 5.8S rRNA, LSU-rRNA)"/>
    <property type="evidence" value="ECO:0007669"/>
    <property type="project" value="TreeGrafter"/>
</dbReference>
<keyword evidence="4 6" id="KW-0698">rRNA processing</keyword>
<accession>A0A6L2Q0Z7</accession>
<dbReference type="Pfam" id="PF06102">
    <property type="entry name" value="RRP36"/>
    <property type="match status" value="2"/>
</dbReference>
<comment type="function">
    <text evidence="6">Component of the 90S pre-ribosome involved in the maturation of rRNAs. Required for early cleavages of the pre-RNAs in the 40S ribosomal subunit maturation pathway.</text>
</comment>
<evidence type="ECO:0000313" key="9">
    <source>
        <dbReference type="Proteomes" id="UP000502823"/>
    </source>
</evidence>
<dbReference type="AlphaFoldDB" id="A0A6L2Q0Z7"/>
<feature type="region of interest" description="Disordered" evidence="7">
    <location>
        <begin position="65"/>
        <end position="89"/>
    </location>
</feature>
<sequence length="209" mass="24742">MCTLAKYSLVPLGTELLEISFMLHTAIREELSKMSFEELQKLKERLGSKVYNEAMFGAHEVKRTNFKRENKNRPREMSSKHPARTENLTVHSRKAAPRDPRFDSLCGSFNEKGFRHAYSFVSDLRAQEKEQLKQELKTHTDPSRKDKIKYLLQRMVIYLLNQSTEKRVLDLVEQYEELKESGKLQKHIRKHRKRNVQKDRKRLNAVNVL</sequence>
<evidence type="ECO:0000256" key="4">
    <source>
        <dbReference type="ARBA" id="ARBA00022552"/>
    </source>
</evidence>
<dbReference type="PANTHER" id="PTHR21738">
    <property type="entry name" value="RIBOSOMAL RNA PROCESSING PROTEIN 36 HOMOLOG"/>
    <property type="match status" value="1"/>
</dbReference>
<comment type="subcellular location">
    <subcellularLocation>
        <location evidence="1 6">Nucleus</location>
        <location evidence="1 6">Nucleolus</location>
    </subcellularLocation>
</comment>